<dbReference type="Gene3D" id="3.10.620.30">
    <property type="match status" value="1"/>
</dbReference>
<reference evidence="3 4" key="1">
    <citation type="journal article" date="2015" name="Nature">
        <title>rRNA introns, odd ribosomes, and small enigmatic genomes across a large radiation of phyla.</title>
        <authorList>
            <person name="Brown C.T."/>
            <person name="Hug L.A."/>
            <person name="Thomas B.C."/>
            <person name="Sharon I."/>
            <person name="Castelle C.J."/>
            <person name="Singh A."/>
            <person name="Wilkins M.J."/>
            <person name="Williams K.H."/>
            <person name="Banfield J.F."/>
        </authorList>
    </citation>
    <scope>NUCLEOTIDE SEQUENCE [LARGE SCALE GENOMIC DNA]</scope>
</reference>
<gene>
    <name evidence="3" type="ORF">UY08_C0005G0018</name>
</gene>
<keyword evidence="1" id="KW-0812">Transmembrane</keyword>
<evidence type="ECO:0000313" key="3">
    <source>
        <dbReference type="EMBL" id="KKU80961.1"/>
    </source>
</evidence>
<dbReference type="PANTHER" id="PTHR33490:SF6">
    <property type="entry name" value="SLL1049 PROTEIN"/>
    <property type="match status" value="1"/>
</dbReference>
<protein>
    <recommendedName>
        <fullName evidence="2">Transglutaminase-like domain-containing protein</fullName>
    </recommendedName>
</protein>
<dbReference type="PANTHER" id="PTHR33490">
    <property type="entry name" value="BLR5614 PROTEIN-RELATED"/>
    <property type="match status" value="1"/>
</dbReference>
<dbReference type="SMART" id="SM00460">
    <property type="entry name" value="TGc"/>
    <property type="match status" value="1"/>
</dbReference>
<feature type="domain" description="Transglutaminase-like" evidence="2">
    <location>
        <begin position="341"/>
        <end position="411"/>
    </location>
</feature>
<evidence type="ECO:0000259" key="2">
    <source>
        <dbReference type="SMART" id="SM00460"/>
    </source>
</evidence>
<dbReference type="InterPro" id="IPR038765">
    <property type="entry name" value="Papain-like_cys_pep_sf"/>
</dbReference>
<feature type="transmembrane region" description="Helical" evidence="1">
    <location>
        <begin position="570"/>
        <end position="591"/>
    </location>
</feature>
<dbReference type="SUPFAM" id="SSF54001">
    <property type="entry name" value="Cysteine proteinases"/>
    <property type="match status" value="1"/>
</dbReference>
<organism evidence="3 4">
    <name type="scientific">Candidatus Gottesmanbacteria bacterium GW2011_GWA1_47_8</name>
    <dbReference type="NCBI Taxonomy" id="1618438"/>
    <lineage>
        <taxon>Bacteria</taxon>
        <taxon>Candidatus Gottesmaniibacteriota</taxon>
    </lineage>
</organism>
<keyword evidence="1" id="KW-0472">Membrane</keyword>
<dbReference type="InterPro" id="IPR002931">
    <property type="entry name" value="Transglutaminase-like"/>
</dbReference>
<comment type="caution">
    <text evidence="3">The sequence shown here is derived from an EMBL/GenBank/DDBJ whole genome shotgun (WGS) entry which is preliminary data.</text>
</comment>
<proteinExistence type="predicted"/>
<dbReference type="Pfam" id="PF01841">
    <property type="entry name" value="Transglut_core"/>
    <property type="match status" value="1"/>
</dbReference>
<dbReference type="EMBL" id="LCOQ01000005">
    <property type="protein sequence ID" value="KKU80961.1"/>
    <property type="molecule type" value="Genomic_DNA"/>
</dbReference>
<sequence>MNVKYFVYLIIGLFVYLIIPRPVVAAGEFSADYEVAYAVAPTGTTIVTHQITLTNKLTNLYAREYSIVFDSTRIKNIIAYDNGGQISPEISQKEGKTEIKLHFNTQVVGVGKKLTFSLRFENDDVAQKLGSIWEVHIPGIASDADLSSYYTSLSVPTSFGPTAYMSPPPAEGKRWNLRQMTQGGVSVAYGNQQQFLLNLSYYIQNPSVTGSSVEIALPPDTAYQKVTIASLNPTPKEIVRDPDGNWLARYSLGPGQKEDVVARLYVALSVNPRPGWTDTVDIAAITRPQRYWESTDPTIIAAAKTLKTPQDIYRYVIDTLSYDYDRVNQTPIRKGARAALASPTQSICMEFTDLFIALSRAAGIPSREIVGYAYTTNTKLRPLSLVADVLHSWPEYYDNERQLWIPVDPTWADTTGGIDYFTKLDFNHITFAINGEKSDYPYAAGFYRRPDKSSRDVSVTFADIIPQSQEKPLDISIGFPGTVIAGFETKGNVTIGNRSTTSIQNVAISVQSTPVDVALYKTEELMPPFSTISLPVSLTIGQYFSGGTGRILVTAGDQQSRHEFTIRPTYWLLLPAGVIITVVGAVLLLFLKRPKPKS</sequence>
<keyword evidence="1" id="KW-1133">Transmembrane helix</keyword>
<dbReference type="AlphaFoldDB" id="A0A0G1TGS0"/>
<dbReference type="Proteomes" id="UP000034212">
    <property type="component" value="Unassembled WGS sequence"/>
</dbReference>
<evidence type="ECO:0000313" key="4">
    <source>
        <dbReference type="Proteomes" id="UP000034212"/>
    </source>
</evidence>
<name>A0A0G1TGS0_9BACT</name>
<evidence type="ECO:0000256" key="1">
    <source>
        <dbReference type="SAM" id="Phobius"/>
    </source>
</evidence>
<accession>A0A0G1TGS0</accession>